<evidence type="ECO:0000313" key="5">
    <source>
        <dbReference type="EMBL" id="MBV4358085.1"/>
    </source>
</evidence>
<dbReference type="Proteomes" id="UP000812270">
    <property type="component" value="Unassembled WGS sequence"/>
</dbReference>
<evidence type="ECO:0000256" key="2">
    <source>
        <dbReference type="ARBA" id="ARBA00022525"/>
    </source>
</evidence>
<dbReference type="NCBIfam" id="NF033679">
    <property type="entry name" value="DNRLRE_dom"/>
    <property type="match status" value="2"/>
</dbReference>
<comment type="caution">
    <text evidence="5">The sequence shown here is derived from an EMBL/GenBank/DDBJ whole genome shotgun (WGS) entry which is preliminary data.</text>
</comment>
<dbReference type="Pfam" id="PF24517">
    <property type="entry name" value="CBM96"/>
    <property type="match status" value="2"/>
</dbReference>
<feature type="domain" description="Carbohydrate-binding module family 96" evidence="4">
    <location>
        <begin position="65"/>
        <end position="234"/>
    </location>
</feature>
<keyword evidence="2" id="KW-0964">Secreted</keyword>
<feature type="domain" description="Carbohydrate-binding module family 96" evidence="4">
    <location>
        <begin position="357"/>
        <end position="455"/>
    </location>
</feature>
<accession>A0A9E2SCU2</accession>
<evidence type="ECO:0000259" key="4">
    <source>
        <dbReference type="Pfam" id="PF24517"/>
    </source>
</evidence>
<evidence type="ECO:0000256" key="3">
    <source>
        <dbReference type="ARBA" id="ARBA00022729"/>
    </source>
</evidence>
<dbReference type="InterPro" id="IPR055372">
    <property type="entry name" value="CBM96"/>
</dbReference>
<reference evidence="5" key="1">
    <citation type="submission" date="2021-06" db="EMBL/GenBank/DDBJ databases">
        <authorList>
            <person name="Huq M.A."/>
        </authorList>
    </citation>
    <scope>NUCLEOTIDE SEQUENCE</scope>
    <source>
        <strain evidence="5">MAH-26</strain>
    </source>
</reference>
<dbReference type="GO" id="GO:0005576">
    <property type="term" value="C:extracellular region"/>
    <property type="evidence" value="ECO:0007669"/>
    <property type="project" value="UniProtKB-SubCell"/>
</dbReference>
<keyword evidence="3" id="KW-0732">Signal</keyword>
<protein>
    <submittedName>
        <fullName evidence="5">DNRLRE domain-containing protein</fullName>
    </submittedName>
</protein>
<dbReference type="PROSITE" id="PS51257">
    <property type="entry name" value="PROKAR_LIPOPROTEIN"/>
    <property type="match status" value="1"/>
</dbReference>
<comment type="subcellular location">
    <subcellularLocation>
        <location evidence="1">Secreted</location>
    </subcellularLocation>
</comment>
<evidence type="ECO:0000256" key="1">
    <source>
        <dbReference type="ARBA" id="ARBA00004613"/>
    </source>
</evidence>
<name>A0A9E2SCU2_9BACT</name>
<gene>
    <name evidence="5" type="ORF">KTO63_13050</name>
</gene>
<dbReference type="RefSeq" id="WP_217791750.1">
    <property type="nucleotide sequence ID" value="NZ_JAHSPG010000009.1"/>
</dbReference>
<dbReference type="AlphaFoldDB" id="A0A9E2SCU2"/>
<organism evidence="5 6">
    <name type="scientific">Pinibacter aurantiacus</name>
    <dbReference type="NCBI Taxonomy" id="2851599"/>
    <lineage>
        <taxon>Bacteria</taxon>
        <taxon>Pseudomonadati</taxon>
        <taxon>Bacteroidota</taxon>
        <taxon>Chitinophagia</taxon>
        <taxon>Chitinophagales</taxon>
        <taxon>Chitinophagaceae</taxon>
        <taxon>Pinibacter</taxon>
    </lineage>
</organism>
<dbReference type="EMBL" id="JAHSPG010000009">
    <property type="protein sequence ID" value="MBV4358085.1"/>
    <property type="molecule type" value="Genomic_DNA"/>
</dbReference>
<keyword evidence="6" id="KW-1185">Reference proteome</keyword>
<proteinExistence type="predicted"/>
<evidence type="ECO:0000313" key="6">
    <source>
        <dbReference type="Proteomes" id="UP000812270"/>
    </source>
</evidence>
<sequence>MKKVLLLLSAIPLLTISCRKSHDTDPTQKVTKTITIQPDASTGQDCTVAYRETDGGVRAAGNMNALHNLVAARATWNASGAGEGTERGYIKFAALDTIPQKATIKSAKLYLYGVESSSEITAGNSVYPGSNYSSFGDNKTWLKRVTANWDQTTINWNNKPGTVEDNKVELPVSTMQWGFDVTDIDVTAMVQDMVTSNHNYGFCLQLQVEQIYRFLLFGTCEVANASKRPKLVVTYEYVPGEKSNTPQPVTKTSTMQPGADKGQDCTVAYRETDGGARAAGNMNALQNLVAARATWNASGAGEGSERGYIKFVDIDSIPAEATIKSAKLSLYGVDASISPEITAGNSYYPGSGYASYGDNKTWLKRVAANWDQATINWNNKPVTVEENKVELPYSATQWNFDVTDIDVTAMVQDMVTKKQNYGFCFQLQVEQIYRFLVFGTSEVANAAKRPKLVVTYEYTPKN</sequence>